<keyword evidence="7 13" id="KW-0808">Transferase</keyword>
<dbReference type="UniPathway" id="UPA00359">
    <property type="reaction ID" value="UER00482"/>
</dbReference>
<reference evidence="15 16" key="1">
    <citation type="submission" date="2019-06" db="EMBL/GenBank/DDBJ databases">
        <title>Quisquiliibacterium sp. nov., isolated from a maize field.</title>
        <authorList>
            <person name="Lin S.-Y."/>
            <person name="Tsai C.-F."/>
            <person name="Young C.-C."/>
        </authorList>
    </citation>
    <scope>NUCLEOTIDE SEQUENCE [LARGE SCALE GENOMIC DNA]</scope>
    <source>
        <strain evidence="15 16">CC-CFT501</strain>
    </source>
</reference>
<dbReference type="EMBL" id="VDUY01000003">
    <property type="protein sequence ID" value="TXL66250.1"/>
    <property type="molecule type" value="Genomic_DNA"/>
</dbReference>
<keyword evidence="16" id="KW-1185">Reference proteome</keyword>
<evidence type="ECO:0000256" key="3">
    <source>
        <dbReference type="ARBA" id="ARBA00012071"/>
    </source>
</evidence>
<name>A0A5C8NYQ5_9BURK</name>
<dbReference type="HAMAP" id="MF_00409">
    <property type="entry name" value="LpxK"/>
    <property type="match status" value="1"/>
</dbReference>
<evidence type="ECO:0000256" key="5">
    <source>
        <dbReference type="ARBA" id="ARBA00022516"/>
    </source>
</evidence>
<evidence type="ECO:0000256" key="8">
    <source>
        <dbReference type="ARBA" id="ARBA00022741"/>
    </source>
</evidence>
<evidence type="ECO:0000313" key="15">
    <source>
        <dbReference type="EMBL" id="TXL66250.1"/>
    </source>
</evidence>
<dbReference type="NCBIfam" id="TIGR00682">
    <property type="entry name" value="lpxK"/>
    <property type="match status" value="1"/>
</dbReference>
<dbReference type="AlphaFoldDB" id="A0A5C8NYQ5"/>
<keyword evidence="11 13" id="KW-0443">Lipid metabolism</keyword>
<evidence type="ECO:0000256" key="11">
    <source>
        <dbReference type="ARBA" id="ARBA00023098"/>
    </source>
</evidence>
<comment type="function">
    <text evidence="1 13">Transfers the gamma-phosphate of ATP to the 4'-position of a tetraacyldisaccharide 1-phosphate intermediate (termed DS-1-P) to form tetraacyldisaccharide 1,4'-bis-phosphate (lipid IVA).</text>
</comment>
<comment type="similarity">
    <text evidence="13">Belongs to the LpxK family.</text>
</comment>
<dbReference type="InterPro" id="IPR027417">
    <property type="entry name" value="P-loop_NTPase"/>
</dbReference>
<protein>
    <recommendedName>
        <fullName evidence="4 13">Tetraacyldisaccharide 4'-kinase</fullName>
        <ecNumber evidence="3 13">2.7.1.130</ecNumber>
    </recommendedName>
    <alternativeName>
        <fullName evidence="12 13">Lipid A 4'-kinase</fullName>
    </alternativeName>
</protein>
<dbReference type="RefSeq" id="WP_147704161.1">
    <property type="nucleotide sequence ID" value="NZ_VDUY01000003.1"/>
</dbReference>
<dbReference type="GO" id="GO:0005886">
    <property type="term" value="C:plasma membrane"/>
    <property type="evidence" value="ECO:0007669"/>
    <property type="project" value="TreeGrafter"/>
</dbReference>
<evidence type="ECO:0000256" key="14">
    <source>
        <dbReference type="SAM" id="MobiDB-lite"/>
    </source>
</evidence>
<evidence type="ECO:0000256" key="1">
    <source>
        <dbReference type="ARBA" id="ARBA00002274"/>
    </source>
</evidence>
<accession>A0A5C8NYQ5</accession>
<evidence type="ECO:0000256" key="4">
    <source>
        <dbReference type="ARBA" id="ARBA00016436"/>
    </source>
</evidence>
<gene>
    <name evidence="13" type="primary">lpxK</name>
    <name evidence="15" type="ORF">FHP08_09275</name>
</gene>
<keyword evidence="6 13" id="KW-0441">Lipid A biosynthesis</keyword>
<dbReference type="SUPFAM" id="SSF52540">
    <property type="entry name" value="P-loop containing nucleoside triphosphate hydrolases"/>
    <property type="match status" value="1"/>
</dbReference>
<dbReference type="InterPro" id="IPR003758">
    <property type="entry name" value="LpxK"/>
</dbReference>
<dbReference type="GO" id="GO:0009245">
    <property type="term" value="P:lipid A biosynthetic process"/>
    <property type="evidence" value="ECO:0007669"/>
    <property type="project" value="UniProtKB-UniRule"/>
</dbReference>
<dbReference type="Proteomes" id="UP000321548">
    <property type="component" value="Unassembled WGS sequence"/>
</dbReference>
<evidence type="ECO:0000256" key="12">
    <source>
        <dbReference type="ARBA" id="ARBA00029757"/>
    </source>
</evidence>
<evidence type="ECO:0000256" key="7">
    <source>
        <dbReference type="ARBA" id="ARBA00022679"/>
    </source>
</evidence>
<dbReference type="GO" id="GO:0009244">
    <property type="term" value="P:lipopolysaccharide core region biosynthetic process"/>
    <property type="evidence" value="ECO:0007669"/>
    <property type="project" value="TreeGrafter"/>
</dbReference>
<dbReference type="EC" id="2.7.1.130" evidence="3 13"/>
<feature type="binding site" evidence="13">
    <location>
        <begin position="65"/>
        <end position="72"/>
    </location>
    <ligand>
        <name>ATP</name>
        <dbReference type="ChEBI" id="CHEBI:30616"/>
    </ligand>
</feature>
<sequence>MIRGRLEAALRALWFDPAPPAALRAAGLLLALLTPLTALAAARQRRAIVALPAPPVPVLVVGNLVVGGAGKTPLVAAIVEALAARGWHPGILARGHGARRADARLVAPDDDPESAGDEPLLLAQLTGRPVAAGRRRAEALAALLAAHPEVDVVVSDDGLQHAALPRSVEVAVFDARGAGNRRLLPAGPLREPLSHLGGMHAIAINGASALAGDGLAGGPVAGQAGSPPPRAFRFDVLPERFVRVGNEDEQLDPAGFRARVEAACGAADAPGCLAAVAGIGAPERFFASLASLGLPPALSHTPGDHRPLTREALRAIDARFVVMTTKDAVKCRAWADDRCWALQASARLDPAFVDWLDNALRETKLGRTPARHPGVPDLQGPAQTRTGRHGA</sequence>
<keyword evidence="8 13" id="KW-0547">Nucleotide-binding</keyword>
<feature type="region of interest" description="Disordered" evidence="14">
    <location>
        <begin position="365"/>
        <end position="391"/>
    </location>
</feature>
<evidence type="ECO:0000256" key="9">
    <source>
        <dbReference type="ARBA" id="ARBA00022777"/>
    </source>
</evidence>
<evidence type="ECO:0000256" key="10">
    <source>
        <dbReference type="ARBA" id="ARBA00022840"/>
    </source>
</evidence>
<keyword evidence="5 13" id="KW-0444">Lipid biosynthesis</keyword>
<comment type="catalytic activity">
    <reaction evidence="13">
        <text>a lipid A disaccharide + ATP = a lipid IVA + ADP + H(+)</text>
        <dbReference type="Rhea" id="RHEA:67840"/>
        <dbReference type="ChEBI" id="CHEBI:15378"/>
        <dbReference type="ChEBI" id="CHEBI:30616"/>
        <dbReference type="ChEBI" id="CHEBI:176343"/>
        <dbReference type="ChEBI" id="CHEBI:176425"/>
        <dbReference type="ChEBI" id="CHEBI:456216"/>
        <dbReference type="EC" id="2.7.1.130"/>
    </reaction>
</comment>
<dbReference type="OrthoDB" id="9766423at2"/>
<evidence type="ECO:0000256" key="6">
    <source>
        <dbReference type="ARBA" id="ARBA00022556"/>
    </source>
</evidence>
<dbReference type="PANTHER" id="PTHR42724">
    <property type="entry name" value="TETRAACYLDISACCHARIDE 4'-KINASE"/>
    <property type="match status" value="1"/>
</dbReference>
<dbReference type="Pfam" id="PF02606">
    <property type="entry name" value="LpxK"/>
    <property type="match status" value="1"/>
</dbReference>
<comment type="pathway">
    <text evidence="2 13">Glycolipid biosynthesis; lipid IV(A) biosynthesis; lipid IV(A) from (3R)-3-hydroxytetradecanoyl-[acyl-carrier-protein] and UDP-N-acetyl-alpha-D-glucosamine: step 6/6.</text>
</comment>
<organism evidence="15 16">
    <name type="scientific">Zeimonas arvi</name>
    <dbReference type="NCBI Taxonomy" id="2498847"/>
    <lineage>
        <taxon>Bacteria</taxon>
        <taxon>Pseudomonadati</taxon>
        <taxon>Pseudomonadota</taxon>
        <taxon>Betaproteobacteria</taxon>
        <taxon>Burkholderiales</taxon>
        <taxon>Burkholderiaceae</taxon>
        <taxon>Zeimonas</taxon>
    </lineage>
</organism>
<evidence type="ECO:0000256" key="2">
    <source>
        <dbReference type="ARBA" id="ARBA00004870"/>
    </source>
</evidence>
<keyword evidence="10 13" id="KW-0067">ATP-binding</keyword>
<keyword evidence="9 13" id="KW-0418">Kinase</keyword>
<evidence type="ECO:0000313" key="16">
    <source>
        <dbReference type="Proteomes" id="UP000321548"/>
    </source>
</evidence>
<dbReference type="GO" id="GO:0009029">
    <property type="term" value="F:lipid-A 4'-kinase activity"/>
    <property type="evidence" value="ECO:0007669"/>
    <property type="project" value="UniProtKB-UniRule"/>
</dbReference>
<evidence type="ECO:0000256" key="13">
    <source>
        <dbReference type="HAMAP-Rule" id="MF_00409"/>
    </source>
</evidence>
<dbReference type="PANTHER" id="PTHR42724:SF1">
    <property type="entry name" value="TETRAACYLDISACCHARIDE 4'-KINASE, MITOCHONDRIAL-RELATED"/>
    <property type="match status" value="1"/>
</dbReference>
<dbReference type="GO" id="GO:0005524">
    <property type="term" value="F:ATP binding"/>
    <property type="evidence" value="ECO:0007669"/>
    <property type="project" value="UniProtKB-UniRule"/>
</dbReference>
<proteinExistence type="inferred from homology"/>
<comment type="caution">
    <text evidence="15">The sequence shown here is derived from an EMBL/GenBank/DDBJ whole genome shotgun (WGS) entry which is preliminary data.</text>
</comment>